<dbReference type="OrthoDB" id="5420387at2759"/>
<feature type="region of interest" description="Disordered" evidence="1">
    <location>
        <begin position="187"/>
        <end position="281"/>
    </location>
</feature>
<feature type="compositionally biased region" description="Pro residues" evidence="1">
    <location>
        <begin position="253"/>
        <end position="262"/>
    </location>
</feature>
<feature type="compositionally biased region" description="Basic and acidic residues" evidence="1">
    <location>
        <begin position="23"/>
        <end position="41"/>
    </location>
</feature>
<reference evidence="2" key="2">
    <citation type="submission" date="2020-02" db="EMBL/GenBank/DDBJ databases">
        <title>Identification and distribution of gene clusters putatively required for synthesis of sphingolipid metabolism inhibitors in phylogenetically diverse species of the filamentous fungus Fusarium.</title>
        <authorList>
            <person name="Kim H.-S."/>
            <person name="Busman M."/>
            <person name="Brown D.W."/>
            <person name="Divon H."/>
            <person name="Uhlig S."/>
            <person name="Proctor R.H."/>
        </authorList>
    </citation>
    <scope>NUCLEOTIDE SEQUENCE</scope>
    <source>
        <strain evidence="2">NRRL 25174</strain>
    </source>
</reference>
<feature type="compositionally biased region" description="Basic and acidic residues" evidence="1">
    <location>
        <begin position="130"/>
        <end position="144"/>
    </location>
</feature>
<gene>
    <name evidence="2" type="ORF">FBEOM_110</name>
</gene>
<dbReference type="PANTHER" id="PTHR42345:SF2">
    <property type="entry name" value="HELICASE-LIKE PROTEIN"/>
    <property type="match status" value="1"/>
</dbReference>
<accession>A0A9P5AWJ9</accession>
<sequence length="1157" mass="128122">MPLSKPRPSPRPSATSIFSDITNKSEDKKDKSESKLPDENKNAPAQKRHERQKSRALVPPQSGATSTTTTATASIIPARSTIADGEVQNQNDENNLVDDPGPIGTSTSTGGRFTRPDYLFQGLLARARNRVKDRSARDKEKGNADLRPANHCRVLGRSSLSGDAIAIEGPELAPQWAQFGAAFGRCPTKSLSSSPHSPPPRAALPDRGFRRKAPPRASTGRSQGTKTPSSSQSPSHSPRALTSPRSPPDQNKPLPPPPPPPNSGSLSDKENATSPPPNPVLKLNRIMSTLTDSEIEKLFSGAPQYFARSEGHCSGAPNPSVAFPFDEALEIRDLTDHVQIEDRAWSGLTAWPHLTRDLNQDAAARAKAVDSRKAHFFIRCRERPNMLSMQGLEKGTMGFSAALELAVGDALEEEQFGFDSVGKKAHAIVEARERMLSPLGYLRRLPETELLDRLKRNAELYRVNDLRKKTSVQTYQDLFHTFMRPCNSVVDKRDHYSLTNQINALIKCLGTANVWFDFTHVEWRIRLGQILWGGEDNDELEDTSSIHEASSASERAEEKYWLLMQILVATELLIRLDAITEGEEYGVEAFRPVDVVHFERAATPMVKWSLHLARSWLDNIEIEKVKEDPPSDSSEAKGIATPPPATGWLGSLFSKFIVRQHHEDKTTASHTYTIKGRNPQQQVDGLTHFAKKLLWPNIDTYEGLIANNARQSIISSGPKPPPTNVSEKQAKAPETNGSKRGLYFGAWDRSGSQKDKTRPQRRKLAAALHPSGWLSKSYIYGLVLPGDGMCHFLMATLLENDSKAIERLGRVIAAGQGSAECMGWVSSDILPLGIDEGWVNIEVEEVAEDKAHLGKKARLWAKKRVERESSILGDADEYSVFPADFIIPHENSYSTPPPLISVTLRSLELLSPANSIQSTPFTKLTSSTNANNKEPELLSFPANVNFAVSIDGFAAENFSFSLSYDINFVTAHPCSPSHRVRFIKSPSSPTIQQIDVSGSDTFGQGSRPAHRTGHPLHKYYNYTVIHISELLKRQHAPLSELLAVPQTHRRSPSRMGSERVLVIDCITNLSEVPQSPTIERLTSKYNIVQRRGSFPAAEQMHFESRKRQFGSDMEILVRALCAQKGWNAIISRRKRGCLACAIREAGALQWKVIIRVE</sequence>
<dbReference type="PANTHER" id="PTHR42345">
    <property type="entry name" value="TPR_REGION DOMAIN-CONTAINING PROTEIN"/>
    <property type="match status" value="1"/>
</dbReference>
<feature type="compositionally biased region" description="Low complexity" evidence="1">
    <location>
        <begin position="64"/>
        <end position="83"/>
    </location>
</feature>
<comment type="caution">
    <text evidence="2">The sequence shown here is derived from an EMBL/GenBank/DDBJ whole genome shotgun (WGS) entry which is preliminary data.</text>
</comment>
<dbReference type="Proteomes" id="UP000730481">
    <property type="component" value="Unassembled WGS sequence"/>
</dbReference>
<reference evidence="2" key="1">
    <citation type="journal article" date="2017" name="Mycologia">
        <title>Fusarium algeriense, sp. nov., a novel toxigenic crown rot pathogen of durum wheat from Algeria is nested in the Fusarium burgessii species complex.</title>
        <authorList>
            <person name="Laraba I."/>
            <person name="Keddad A."/>
            <person name="Boureghda H."/>
            <person name="Abdallah N."/>
            <person name="Vaughan M.M."/>
            <person name="Proctor R.H."/>
            <person name="Busman M."/>
            <person name="O'Donnell K."/>
        </authorList>
    </citation>
    <scope>NUCLEOTIDE SEQUENCE</scope>
    <source>
        <strain evidence="2">NRRL 25174</strain>
    </source>
</reference>
<keyword evidence="3" id="KW-1185">Reference proteome</keyword>
<dbReference type="AlphaFoldDB" id="A0A9P5AWJ9"/>
<feature type="region of interest" description="Disordered" evidence="1">
    <location>
        <begin position="712"/>
        <end position="759"/>
    </location>
</feature>
<evidence type="ECO:0000256" key="1">
    <source>
        <dbReference type="SAM" id="MobiDB-lite"/>
    </source>
</evidence>
<feature type="compositionally biased region" description="Pro residues" evidence="1">
    <location>
        <begin position="1"/>
        <end position="11"/>
    </location>
</feature>
<dbReference type="EMBL" id="PVQB02000003">
    <property type="protein sequence ID" value="KAF4345968.1"/>
    <property type="molecule type" value="Genomic_DNA"/>
</dbReference>
<organism evidence="2 3">
    <name type="scientific">Fusarium beomiforme</name>
    <dbReference type="NCBI Taxonomy" id="44412"/>
    <lineage>
        <taxon>Eukaryota</taxon>
        <taxon>Fungi</taxon>
        <taxon>Dikarya</taxon>
        <taxon>Ascomycota</taxon>
        <taxon>Pezizomycotina</taxon>
        <taxon>Sordariomycetes</taxon>
        <taxon>Hypocreomycetidae</taxon>
        <taxon>Hypocreales</taxon>
        <taxon>Nectriaceae</taxon>
        <taxon>Fusarium</taxon>
        <taxon>Fusarium burgessii species complex</taxon>
    </lineage>
</organism>
<evidence type="ECO:0008006" key="4">
    <source>
        <dbReference type="Google" id="ProtNLM"/>
    </source>
</evidence>
<name>A0A9P5AWJ9_9HYPO</name>
<feature type="region of interest" description="Disordered" evidence="1">
    <location>
        <begin position="1"/>
        <end position="149"/>
    </location>
</feature>
<proteinExistence type="predicted"/>
<protein>
    <recommendedName>
        <fullName evidence="4">Helicase-like protein</fullName>
    </recommendedName>
</protein>
<evidence type="ECO:0000313" key="2">
    <source>
        <dbReference type="EMBL" id="KAF4345968.1"/>
    </source>
</evidence>
<evidence type="ECO:0000313" key="3">
    <source>
        <dbReference type="Proteomes" id="UP000730481"/>
    </source>
</evidence>
<feature type="compositionally biased region" description="Low complexity" evidence="1">
    <location>
        <begin position="228"/>
        <end position="238"/>
    </location>
</feature>